<dbReference type="Pfam" id="PF08264">
    <property type="entry name" value="Anticodon_1"/>
    <property type="match status" value="1"/>
</dbReference>
<keyword evidence="4 8" id="KW-0067">ATP-binding</keyword>
<dbReference type="Gene3D" id="1.10.730.10">
    <property type="entry name" value="Isoleucyl-tRNA Synthetase, Domain 1"/>
    <property type="match status" value="1"/>
</dbReference>
<dbReference type="InterPro" id="IPR001412">
    <property type="entry name" value="aa-tRNA-synth_I_CS"/>
</dbReference>
<dbReference type="NCBIfam" id="TIGR00422">
    <property type="entry name" value="valS"/>
    <property type="match status" value="1"/>
</dbReference>
<dbReference type="Proteomes" id="UP000230564">
    <property type="component" value="Unassembled WGS sequence"/>
</dbReference>
<keyword evidence="2 8" id="KW-0436">Ligase</keyword>
<sequence length="843" mass="97843">MRKKEKLQSTKTEFVKAYEAQQYEDLIYQEWEKSGFFNPDNLSGHGKNFTISMPPPNATGILHVGHASALTYEDLIIRYKRLQGYQTLFLPGTDHAAIATQTKVEKILAEEGTDRHSLGRTKFLARVKKYIAQSQDTIRQQIRKIGVSCDWSRERYTFDQGLSQAVSESFIRMYNDGLIYRGNRIVNWCPRCASTLADDEVEHQEKNSKFYYLKYGPFIVATTRPETKLADTGVAVHPSDKRYQKYIGQILDIDLAGHKITVKVFANKEVDPKFGSGVVGVTPAHSSADFDFAQRHKLEFIKLINEEGKILDAGGKYKSLTVLEARKKFVKDLKAAGQIKKIEDIKNNLSLCYRCGALIEPLPSEQWFVAVDQKIPGRQKTLKQLAIEAVRNKEIKILPSRFEKIYYHWMENLHDWCISRQIWWGHRIPVWYQEDKIYVGLKPPKNKNWIQDEDTLDTWFSSSLWTFSTLGWPEKTKDLKNFHPTQVMETGYDILFFWVARMILMTEYLLGQKPFGTVYLHGMIRDKQGRKMSKSLDNGIDPLEMSNKFGTDALRLSLVIGSSPGADLRIYEEKIAGYRNFVNKLWNISRFIFSSVDEIKIIKKQPPAKTLSDQWILAEFNNLIKNVTDNLDNFKFSQAGEELYEFTWNKLADWYLEIAKIEKNKDETLLYILERLLILWHPFTPFVTEVIWRSFKAKDLLMIQSWPQARKIDSKIKKDFSELQELVIKIRNLKAENKIPPVDLPNCHLKSKILKDSELNIIAKLARVNLVDKFSEAKSFSTSYSRGWINLAKEMSQTEKEKLQKYISSLENKLNNSQFINNAPQQIIKDTQKKLKLAKNKLR</sequence>
<dbReference type="PRINTS" id="PR00986">
    <property type="entry name" value="TRNASYNTHVAL"/>
</dbReference>
<evidence type="ECO:0000313" key="12">
    <source>
        <dbReference type="Proteomes" id="UP000230564"/>
    </source>
</evidence>
<dbReference type="InterPro" id="IPR002303">
    <property type="entry name" value="Valyl-tRNA_ligase"/>
</dbReference>
<evidence type="ECO:0000256" key="5">
    <source>
        <dbReference type="ARBA" id="ARBA00022917"/>
    </source>
</evidence>
<dbReference type="CDD" id="cd00817">
    <property type="entry name" value="ValRS_core"/>
    <property type="match status" value="1"/>
</dbReference>
<organism evidence="11 12">
    <name type="scientific">Candidatus Komeilibacteria bacterium CG11_big_fil_rev_8_21_14_0_20_36_20</name>
    <dbReference type="NCBI Taxonomy" id="1974477"/>
    <lineage>
        <taxon>Bacteria</taxon>
        <taxon>Candidatus Komeiliibacteriota</taxon>
    </lineage>
</organism>
<name>A0A2H0ND28_9BACT</name>
<dbReference type="GO" id="GO:0005829">
    <property type="term" value="C:cytosol"/>
    <property type="evidence" value="ECO:0007669"/>
    <property type="project" value="TreeGrafter"/>
</dbReference>
<dbReference type="CDD" id="cd07962">
    <property type="entry name" value="Anticodon_Ia_Val"/>
    <property type="match status" value="1"/>
</dbReference>
<feature type="domain" description="Methionyl/Valyl/Leucyl/Isoleucyl-tRNA synthetase anticodon-binding" evidence="10">
    <location>
        <begin position="613"/>
        <end position="741"/>
    </location>
</feature>
<reference evidence="11 12" key="1">
    <citation type="submission" date="2017-09" db="EMBL/GenBank/DDBJ databases">
        <title>Depth-based differentiation of microbial function through sediment-hosted aquifers and enrichment of novel symbionts in the deep terrestrial subsurface.</title>
        <authorList>
            <person name="Probst A.J."/>
            <person name="Ladd B."/>
            <person name="Jarett J.K."/>
            <person name="Geller-Mcgrath D.E."/>
            <person name="Sieber C.M."/>
            <person name="Emerson J.B."/>
            <person name="Anantharaman K."/>
            <person name="Thomas B.C."/>
            <person name="Malmstrom R."/>
            <person name="Stieglmeier M."/>
            <person name="Klingl A."/>
            <person name="Woyke T."/>
            <person name="Ryan C.M."/>
            <person name="Banfield J.F."/>
        </authorList>
    </citation>
    <scope>NUCLEOTIDE SEQUENCE [LARGE SCALE GENOMIC DNA]</scope>
    <source>
        <strain evidence="11">CG11_big_fil_rev_8_21_14_0_20_36_20</strain>
    </source>
</reference>
<comment type="catalytic activity">
    <reaction evidence="7 8">
        <text>tRNA(Val) + L-valine + ATP = L-valyl-tRNA(Val) + AMP + diphosphate</text>
        <dbReference type="Rhea" id="RHEA:10704"/>
        <dbReference type="Rhea" id="RHEA-COMP:9672"/>
        <dbReference type="Rhea" id="RHEA-COMP:9708"/>
        <dbReference type="ChEBI" id="CHEBI:30616"/>
        <dbReference type="ChEBI" id="CHEBI:33019"/>
        <dbReference type="ChEBI" id="CHEBI:57762"/>
        <dbReference type="ChEBI" id="CHEBI:78442"/>
        <dbReference type="ChEBI" id="CHEBI:78537"/>
        <dbReference type="ChEBI" id="CHEBI:456215"/>
        <dbReference type="EC" id="6.1.1.9"/>
    </reaction>
</comment>
<feature type="domain" description="Aminoacyl-tRNA synthetase class Ia" evidence="9">
    <location>
        <begin position="27"/>
        <end position="436"/>
    </location>
</feature>
<feature type="domain" description="Aminoacyl-tRNA synthetase class Ia" evidence="9">
    <location>
        <begin position="446"/>
        <end position="570"/>
    </location>
</feature>
<dbReference type="EC" id="6.1.1.9" evidence="8"/>
<evidence type="ECO:0000256" key="2">
    <source>
        <dbReference type="ARBA" id="ARBA00022598"/>
    </source>
</evidence>
<feature type="binding site" evidence="8">
    <location>
        <position position="534"/>
    </location>
    <ligand>
        <name>ATP</name>
        <dbReference type="ChEBI" id="CHEBI:30616"/>
    </ligand>
</feature>
<dbReference type="EMBL" id="PCWQ01000009">
    <property type="protein sequence ID" value="PIR06801.1"/>
    <property type="molecule type" value="Genomic_DNA"/>
</dbReference>
<dbReference type="HAMAP" id="MF_02004">
    <property type="entry name" value="Val_tRNA_synth_type1"/>
    <property type="match status" value="1"/>
</dbReference>
<dbReference type="FunFam" id="3.40.50.620:FF:000020">
    <property type="entry name" value="Valine--tRNA ligase, mitochondrial"/>
    <property type="match status" value="1"/>
</dbReference>
<keyword evidence="3 8" id="KW-0547">Nucleotide-binding</keyword>
<dbReference type="AlphaFoldDB" id="A0A2H0ND28"/>
<keyword evidence="6 8" id="KW-0030">Aminoacyl-tRNA synthetase</keyword>
<dbReference type="SUPFAM" id="SSF46589">
    <property type="entry name" value="tRNA-binding arm"/>
    <property type="match status" value="1"/>
</dbReference>
<comment type="caution">
    <text evidence="11">The sequence shown here is derived from an EMBL/GenBank/DDBJ whole genome shotgun (WGS) entry which is preliminary data.</text>
</comment>
<dbReference type="Gene3D" id="3.40.50.620">
    <property type="entry name" value="HUPs"/>
    <property type="match status" value="3"/>
</dbReference>
<dbReference type="InterPro" id="IPR010978">
    <property type="entry name" value="tRNA-bd_arm"/>
</dbReference>
<accession>A0A2H0ND28</accession>
<dbReference type="GO" id="GO:0005524">
    <property type="term" value="F:ATP binding"/>
    <property type="evidence" value="ECO:0007669"/>
    <property type="project" value="UniProtKB-UniRule"/>
</dbReference>
<comment type="similarity">
    <text evidence="8">Belongs to the class-I aminoacyl-tRNA synthetase family. ValS type 1 subfamily.</text>
</comment>
<comment type="subcellular location">
    <subcellularLocation>
        <location evidence="8">Cytoplasm</location>
    </subcellularLocation>
</comment>
<comment type="caution">
    <text evidence="8">Lacks conserved residue(s) required for the propagation of feature annotation.</text>
</comment>
<evidence type="ECO:0000256" key="7">
    <source>
        <dbReference type="ARBA" id="ARBA00047552"/>
    </source>
</evidence>
<keyword evidence="1 8" id="KW-0963">Cytoplasm</keyword>
<evidence type="ECO:0000259" key="9">
    <source>
        <dbReference type="Pfam" id="PF00133"/>
    </source>
</evidence>
<dbReference type="InterPro" id="IPR037118">
    <property type="entry name" value="Val-tRNA_synth_C_sf"/>
</dbReference>
<evidence type="ECO:0000256" key="8">
    <source>
        <dbReference type="HAMAP-Rule" id="MF_02004"/>
    </source>
</evidence>
<dbReference type="Gene3D" id="1.10.287.380">
    <property type="entry name" value="Valyl-tRNA synthetase, C-terminal domain"/>
    <property type="match status" value="1"/>
</dbReference>
<dbReference type="InterPro" id="IPR033705">
    <property type="entry name" value="Anticodon_Ia_Val"/>
</dbReference>
<feature type="short sequence motif" description="'KMSKS' region" evidence="8">
    <location>
        <begin position="531"/>
        <end position="535"/>
    </location>
</feature>
<dbReference type="PANTHER" id="PTHR11946">
    <property type="entry name" value="VALYL-TRNA SYNTHETASES"/>
    <property type="match status" value="1"/>
</dbReference>
<dbReference type="Pfam" id="PF00133">
    <property type="entry name" value="tRNA-synt_1"/>
    <property type="match status" value="2"/>
</dbReference>
<comment type="domain">
    <text evidence="8">The C-terminal coiled-coil domain is crucial for aminoacylation activity.</text>
</comment>
<comment type="function">
    <text evidence="8">Catalyzes the attachment of valine to tRNA(Val). As ValRS can inadvertently accommodate and process structurally similar amino acids such as threonine, to avoid such errors, it has a 'posttransfer' editing activity that hydrolyzes mischarged Thr-tRNA(Val) in a tRNA-dependent manner.</text>
</comment>
<dbReference type="InterPro" id="IPR009008">
    <property type="entry name" value="Val/Leu/Ile-tRNA-synth_edit"/>
</dbReference>
<dbReference type="PROSITE" id="PS00178">
    <property type="entry name" value="AA_TRNA_LIGASE_I"/>
    <property type="match status" value="1"/>
</dbReference>
<dbReference type="GO" id="GO:0006438">
    <property type="term" value="P:valyl-tRNA aminoacylation"/>
    <property type="evidence" value="ECO:0007669"/>
    <property type="project" value="UniProtKB-UniRule"/>
</dbReference>
<dbReference type="SUPFAM" id="SSF47323">
    <property type="entry name" value="Anticodon-binding domain of a subclass of class I aminoacyl-tRNA synthetases"/>
    <property type="match status" value="1"/>
</dbReference>
<comment type="domain">
    <text evidence="8">ValRS has two distinct active sites: one for aminoacylation and one for editing. The misactivated threonine is translocated from the active site to the editing site.</text>
</comment>
<evidence type="ECO:0000256" key="4">
    <source>
        <dbReference type="ARBA" id="ARBA00022840"/>
    </source>
</evidence>
<keyword evidence="5 8" id="KW-0648">Protein biosynthesis</keyword>
<evidence type="ECO:0000256" key="3">
    <source>
        <dbReference type="ARBA" id="ARBA00022741"/>
    </source>
</evidence>
<dbReference type="Gene3D" id="3.90.740.10">
    <property type="entry name" value="Valyl/Leucyl/Isoleucyl-tRNA synthetase, editing domain"/>
    <property type="match status" value="1"/>
</dbReference>
<gene>
    <name evidence="8" type="primary">valS</name>
    <name evidence="11" type="ORF">COV55_02415</name>
</gene>
<dbReference type="GO" id="GO:0002161">
    <property type="term" value="F:aminoacyl-tRNA deacylase activity"/>
    <property type="evidence" value="ECO:0007669"/>
    <property type="project" value="InterPro"/>
</dbReference>
<evidence type="ECO:0000259" key="10">
    <source>
        <dbReference type="Pfam" id="PF08264"/>
    </source>
</evidence>
<dbReference type="InterPro" id="IPR009080">
    <property type="entry name" value="tRNAsynth_Ia_anticodon-bd"/>
</dbReference>
<keyword evidence="8" id="KW-0175">Coiled coil</keyword>
<protein>
    <recommendedName>
        <fullName evidence="8">Valine--tRNA ligase</fullName>
        <ecNumber evidence="8">6.1.1.9</ecNumber>
    </recommendedName>
    <alternativeName>
        <fullName evidence="8">Valyl-tRNA synthetase</fullName>
        <shortName evidence="8">ValRS</shortName>
    </alternativeName>
</protein>
<dbReference type="InterPro" id="IPR014729">
    <property type="entry name" value="Rossmann-like_a/b/a_fold"/>
</dbReference>
<evidence type="ECO:0000256" key="6">
    <source>
        <dbReference type="ARBA" id="ARBA00023146"/>
    </source>
</evidence>
<evidence type="ECO:0000313" key="11">
    <source>
        <dbReference type="EMBL" id="PIR06801.1"/>
    </source>
</evidence>
<evidence type="ECO:0000256" key="1">
    <source>
        <dbReference type="ARBA" id="ARBA00022490"/>
    </source>
</evidence>
<dbReference type="GO" id="GO:0004832">
    <property type="term" value="F:valine-tRNA ligase activity"/>
    <property type="evidence" value="ECO:0007669"/>
    <property type="project" value="UniProtKB-UniRule"/>
</dbReference>
<dbReference type="PANTHER" id="PTHR11946:SF93">
    <property type="entry name" value="VALINE--TRNA LIGASE, CHLOROPLASTIC_MITOCHONDRIAL 2"/>
    <property type="match status" value="1"/>
</dbReference>
<proteinExistence type="inferred from homology"/>
<comment type="subunit">
    <text evidence="8">Monomer.</text>
</comment>
<dbReference type="InterPro" id="IPR013155">
    <property type="entry name" value="M/V/L/I-tRNA-synth_anticd-bd"/>
</dbReference>
<dbReference type="InterPro" id="IPR002300">
    <property type="entry name" value="aa-tRNA-synth_Ia"/>
</dbReference>
<dbReference type="SUPFAM" id="SSF52374">
    <property type="entry name" value="Nucleotidylyl transferase"/>
    <property type="match status" value="1"/>
</dbReference>
<dbReference type="NCBIfam" id="NF004349">
    <property type="entry name" value="PRK05729.1"/>
    <property type="match status" value="1"/>
</dbReference>
<dbReference type="SUPFAM" id="SSF50677">
    <property type="entry name" value="ValRS/IleRS/LeuRS editing domain"/>
    <property type="match status" value="1"/>
</dbReference>